<evidence type="ECO:0000256" key="2">
    <source>
        <dbReference type="ARBA" id="ARBA00022525"/>
    </source>
</evidence>
<feature type="compositionally biased region" description="Low complexity" evidence="7">
    <location>
        <begin position="758"/>
        <end position="776"/>
    </location>
</feature>
<feature type="compositionally biased region" description="Low complexity" evidence="7">
    <location>
        <begin position="1866"/>
        <end position="1875"/>
    </location>
</feature>
<organism evidence="9 10">
    <name type="scientific">Collichthys lucidus</name>
    <name type="common">Big head croaker</name>
    <name type="synonym">Sciaena lucida</name>
    <dbReference type="NCBI Taxonomy" id="240159"/>
    <lineage>
        <taxon>Eukaryota</taxon>
        <taxon>Metazoa</taxon>
        <taxon>Chordata</taxon>
        <taxon>Craniata</taxon>
        <taxon>Vertebrata</taxon>
        <taxon>Euteleostomi</taxon>
        <taxon>Actinopterygii</taxon>
        <taxon>Neopterygii</taxon>
        <taxon>Teleostei</taxon>
        <taxon>Neoteleostei</taxon>
        <taxon>Acanthomorphata</taxon>
        <taxon>Eupercaria</taxon>
        <taxon>Sciaenidae</taxon>
        <taxon>Collichthys</taxon>
    </lineage>
</organism>
<dbReference type="GO" id="GO:0005581">
    <property type="term" value="C:collagen trimer"/>
    <property type="evidence" value="ECO:0007669"/>
    <property type="project" value="UniProtKB-KW"/>
</dbReference>
<feature type="region of interest" description="Disordered" evidence="7">
    <location>
        <begin position="678"/>
        <end position="736"/>
    </location>
</feature>
<comment type="subcellular location">
    <subcellularLocation>
        <location evidence="1">Secreted</location>
        <location evidence="1">Extracellular space</location>
        <location evidence="1">Extracellular matrix</location>
    </subcellularLocation>
</comment>
<keyword evidence="2" id="KW-0964">Secreted</keyword>
<keyword evidence="6 9" id="KW-0176">Collagen</keyword>
<evidence type="ECO:0000256" key="5">
    <source>
        <dbReference type="ARBA" id="ARBA00022737"/>
    </source>
</evidence>
<feature type="compositionally biased region" description="Low complexity" evidence="7">
    <location>
        <begin position="1939"/>
        <end position="1948"/>
    </location>
</feature>
<protein>
    <submittedName>
        <fullName evidence="9">Collagen alpha-1(XI) chain</fullName>
    </submittedName>
</protein>
<proteinExistence type="predicted"/>
<feature type="region of interest" description="Disordered" evidence="7">
    <location>
        <begin position="1789"/>
        <end position="1982"/>
    </location>
</feature>
<evidence type="ECO:0000259" key="8">
    <source>
        <dbReference type="PROSITE" id="PS51461"/>
    </source>
</evidence>
<feature type="region of interest" description="Disordered" evidence="7">
    <location>
        <begin position="758"/>
        <end position="835"/>
    </location>
</feature>
<dbReference type="GO" id="GO:0031012">
    <property type="term" value="C:extracellular matrix"/>
    <property type="evidence" value="ECO:0007669"/>
    <property type="project" value="TreeGrafter"/>
</dbReference>
<dbReference type="Pfam" id="PF01410">
    <property type="entry name" value="COLFI"/>
    <property type="match status" value="2"/>
</dbReference>
<keyword evidence="4" id="KW-0732">Signal</keyword>
<feature type="domain" description="Fibrillar collagen NC1" evidence="8">
    <location>
        <begin position="2092"/>
        <end position="2343"/>
    </location>
</feature>
<feature type="region of interest" description="Disordered" evidence="7">
    <location>
        <begin position="1588"/>
        <end position="1726"/>
    </location>
</feature>
<keyword evidence="3" id="KW-0272">Extracellular matrix</keyword>
<dbReference type="Gene3D" id="2.60.120.1000">
    <property type="match status" value="1"/>
</dbReference>
<feature type="compositionally biased region" description="Gly residues" evidence="7">
    <location>
        <begin position="906"/>
        <end position="920"/>
    </location>
</feature>
<feature type="compositionally biased region" description="Basic and acidic residues" evidence="7">
    <location>
        <begin position="1273"/>
        <end position="1284"/>
    </location>
</feature>
<feature type="compositionally biased region" description="Basic and acidic residues" evidence="7">
    <location>
        <begin position="726"/>
        <end position="735"/>
    </location>
</feature>
<feature type="compositionally biased region" description="Pro residues" evidence="7">
    <location>
        <begin position="1908"/>
        <end position="1923"/>
    </location>
</feature>
<feature type="compositionally biased region" description="Basic and acidic residues" evidence="7">
    <location>
        <begin position="1440"/>
        <end position="1454"/>
    </location>
</feature>
<feature type="region of interest" description="Disordered" evidence="7">
    <location>
        <begin position="1044"/>
        <end position="1120"/>
    </location>
</feature>
<feature type="region of interest" description="Disordered" evidence="7">
    <location>
        <begin position="1220"/>
        <end position="1408"/>
    </location>
</feature>
<feature type="compositionally biased region" description="Basic and acidic residues" evidence="7">
    <location>
        <begin position="1345"/>
        <end position="1354"/>
    </location>
</feature>
<dbReference type="SMART" id="SM00038">
    <property type="entry name" value="COLFI"/>
    <property type="match status" value="1"/>
</dbReference>
<feature type="compositionally biased region" description="Polar residues" evidence="7">
    <location>
        <begin position="818"/>
        <end position="827"/>
    </location>
</feature>
<dbReference type="InterPro" id="IPR048287">
    <property type="entry name" value="TSPN-like_N"/>
</dbReference>
<evidence type="ECO:0000256" key="6">
    <source>
        <dbReference type="ARBA" id="ARBA00023119"/>
    </source>
</evidence>
<evidence type="ECO:0000256" key="1">
    <source>
        <dbReference type="ARBA" id="ARBA00004498"/>
    </source>
</evidence>
<feature type="region of interest" description="Disordered" evidence="7">
    <location>
        <begin position="963"/>
        <end position="1008"/>
    </location>
</feature>
<dbReference type="PANTHER" id="PTHR24023:SF1082">
    <property type="entry name" value="COLLAGEN TRIPLE HELIX REPEAT"/>
    <property type="match status" value="1"/>
</dbReference>
<feature type="compositionally biased region" description="Low complexity" evidence="7">
    <location>
        <begin position="1691"/>
        <end position="1705"/>
    </location>
</feature>
<dbReference type="Gene3D" id="2.60.120.200">
    <property type="match status" value="1"/>
</dbReference>
<sequence length="2344" mass="250744">MQATGPLPKGDLHSIDKWQLVLCAHDNIYMSSVPTAGQWKLSVLSTHIIIIIIKTNIERSVGPVYAKAGPSFQRVIITCGSITVDSSCPQGVQVTHPSAFCVSSNIFNFTRWSQAIRVQLKSTEPQSTQEKLRSEKLSVLWIVFQWVNMQNCVCRFLDFFPESVCQTCSSFLGVSYEYLVTQQGAKGSKTWDEQNVCPPLKHPDSPLSLCKYTVPIDMTQCPFSGSRLSLEAEPADLLKILDFHSLPEGVSKTTGFCSHRRSTQGPDVAYRTVCDDDVLETSERRHAIIRQTCGRDDSFETTEGLKTEASFLNFIIRMRGDVFPEDFSILATVKPKKGSQSFLLSMYNEQGIQQLGLEVGRSPVFLYEDHTGKPSPEDYPLFRGVNLADGKKRNKDIFEFERETKHKRGPLVVCNKCVNGQHVTQWHRVAISVHKQTITLILDCKKKTTQKLLRSPHPIIDTKGIVVFGTRILDEEVFECRLFVTERHKFGILESWRRIDLEHGCEKTRCSRLRQRVWRSGEAGAVGSGSKAKTLGSYSGKNEELSLPTDVSFRTTAIPHDIIQRFPCSLYNAWHQNLSSSDSNKRKSEPALVVVTVDRDLDNGGTVKVFAWEPVYCMSFISDAEMIRVIKLQTAGTVRAEWSNATERSLAQGDIQQLMIVADHRAAYDYCEHYSPDCEVPVPDQPQNQEPKTDEYNTEEDSYYYEYPYYEDEDGKPYQPPSEAETTTKEVKVTDGDSVVTDVEEILGGSTADKVVTSISTGSSSSGTGHSASSGTATGGGDAYGEETSPYDSYDSYGNYETYYDESTAAPDGDTSRRVTITSTGTGSELDLGAGGKIELGAGTGGGVITSGVGTSVTLNKTSVGSSYDDYGDLYDYGVDGHYTTGGGGSSSSSTVNLGASASAGTGTGGSISTGTGLGGDGEDDYSFKEEHLTDYDDIDNIDLYGYDDTDYDGKEGKVLPAETDQHYGQVDGARGEKGQKGEPAVIEPGPPGRPGLPGADGLPGPPGTVLMLPFRFSAGGDSGQKGPAVSAQEAQMQAIMQQARGPPGVSGLKGESGEAGPQGRPGSDGARGMPGQSGPKGDRGFDGLAGLPGEKGHRGDDGEIGPRGLPGEPPLTPRRLYDRAESSGFRSHRDIIWPDGFIHQQQTAAAVHIHIVIYFVFFLHYAAGKCTMMRRLLVLHPIQENLWRGPVVCSDQKDLRDLLDPLALLEWTVNLDPKETSDLKESQDLPDSKATQGLPGPQGAIGPPGEKGPTGKPGLPGMPGADGPPGHPGKEGPNGEKGHMGPAGPQGPIGYPGPRGVKGADGVRGLKGNKGEKGEDGFPGFKGDMGIKGDRGELGSAGPRGEDGPEGPKGRSGLPGDAGPLGPSGEKGKLGVPGLPGYPGRQGPKGSQGFQGFPGANGEKGTRIRSPRGCSLLSMRVPLLLIVVCVLRVHREQQESLAHADREDQRALEEREDQEDQQEKLDQKVTQEMTAHQDLPEREYVPTPCRLMNLNSLKRHLVIDRLSFAVCFRVCQGLRDQQDSQDQRALPDQQVRLDQWEIEAILDPQDHLVSRVYLELQEKKEPRATPVLLAQPVKMALLGQEVSLEREGSPGERGPAGPAGPTGLPGRPGPQGPPGPAGEKGGPGEKGPQGPAGRDGIQGPVGLPGPGGPPGPPGEDGDKGELGESGQKGSKGDKGEHGPPGPTGPQGPVGAPGPAGVDGEPGPRGQQGLFGQKGDEGIKRIPWTSRPSWAAGTACLVHLVRKVKLETSVKWVHLAPLDPEAPQDPQEPTALRDLLVVLETPGAVGEKGDAGETGEPGLQGEVGPPGPRGERGEKGESGPAGAAGPPGPKGPPGDDGPKGSPGLDGPAGDKGDDGEAGQAGSPGPTGESGPSGPPGKRGPPGVAGPEGRQGEKGAKGEQGLPGAPGPDGPPGPMGPPGLPGLKGDSGVKGEKGHPGLIGLIGPPGEQGEKGDRGLPGPAGTHGSKGDTGIAGPSGPIGPLGPPGLPVSLFSSYVFYYNMRVTEKHVSCQYCLPDHLRVFRVLLVPKELKDHRVKLDQRERLGPPGDVIHPLPMQTSMKGRTRRNIDASQMLDDAAADANYKDYDDGMEEIFGSLNSLKLEIEQMKHPLGTQSNPARTCKDLQLCHPDFPDGEYWIDPNQGCSRDSFKVYCNFTAGGESCIYPDKKSEGARLTSWVKESPGSWFSEFKRGKLSKMAKWPKDSPGTWYSHYKRGSLLSYVDAEGNPIGVVQMTFLRLLSAAARQNMTYNCYQSVAWHDQDQDNYDKAIRFLGSNDEEMSYDNNPYIRALVDGCALKKGYEKTVLEINTPKVEQVPFVDIMFNDFGGSTQKFGFEVGPVCFIG</sequence>
<dbReference type="GO" id="GO:0005201">
    <property type="term" value="F:extracellular matrix structural constituent"/>
    <property type="evidence" value="ECO:0007669"/>
    <property type="project" value="InterPro"/>
</dbReference>
<dbReference type="EMBL" id="CM014093">
    <property type="protein sequence ID" value="TKS84655.1"/>
    <property type="molecule type" value="Genomic_DNA"/>
</dbReference>
<keyword evidence="10" id="KW-1185">Reference proteome</keyword>
<feature type="compositionally biased region" description="Low complexity" evidence="7">
    <location>
        <begin position="1597"/>
        <end position="1610"/>
    </location>
</feature>
<dbReference type="STRING" id="240159.A0A4U5VCM7"/>
<feature type="compositionally biased region" description="Gly residues" evidence="7">
    <location>
        <begin position="1623"/>
        <end position="1632"/>
    </location>
</feature>
<evidence type="ECO:0000313" key="10">
    <source>
        <dbReference type="Proteomes" id="UP000298787"/>
    </source>
</evidence>
<feature type="compositionally biased region" description="Acidic residues" evidence="7">
    <location>
        <begin position="696"/>
        <end position="714"/>
    </location>
</feature>
<feature type="region of interest" description="Disordered" evidence="7">
    <location>
        <begin position="1440"/>
        <end position="1469"/>
    </location>
</feature>
<keyword evidence="5" id="KW-0677">Repeat</keyword>
<accession>A0A4U5VCM7</accession>
<evidence type="ECO:0000256" key="3">
    <source>
        <dbReference type="ARBA" id="ARBA00022530"/>
    </source>
</evidence>
<dbReference type="PANTHER" id="PTHR24023">
    <property type="entry name" value="COLLAGEN ALPHA"/>
    <property type="match status" value="1"/>
</dbReference>
<dbReference type="InterPro" id="IPR013320">
    <property type="entry name" value="ConA-like_dom_sf"/>
</dbReference>
<dbReference type="Proteomes" id="UP000298787">
    <property type="component" value="Chromosome 16"/>
</dbReference>
<evidence type="ECO:0000256" key="4">
    <source>
        <dbReference type="ARBA" id="ARBA00022729"/>
    </source>
</evidence>
<dbReference type="InterPro" id="IPR008160">
    <property type="entry name" value="Collagen"/>
</dbReference>
<dbReference type="PROSITE" id="PS51461">
    <property type="entry name" value="NC1_FIB"/>
    <property type="match status" value="1"/>
</dbReference>
<dbReference type="InterPro" id="IPR050149">
    <property type="entry name" value="Collagen_superfamily"/>
</dbReference>
<feature type="compositionally biased region" description="Low complexity" evidence="7">
    <location>
        <begin position="1255"/>
        <end position="1264"/>
    </location>
</feature>
<reference evidence="9 10" key="1">
    <citation type="submission" date="2019-01" db="EMBL/GenBank/DDBJ databases">
        <title>Genome Assembly of Collichthys lucidus.</title>
        <authorList>
            <person name="Cai M."/>
            <person name="Xiao S."/>
        </authorList>
    </citation>
    <scope>NUCLEOTIDE SEQUENCE [LARGE SCALE GENOMIC DNA]</scope>
    <source>
        <strain evidence="9">JT15FE1705JMU</strain>
        <tissue evidence="9">Muscle</tissue>
    </source>
</reference>
<dbReference type="GO" id="GO:0005615">
    <property type="term" value="C:extracellular space"/>
    <property type="evidence" value="ECO:0007669"/>
    <property type="project" value="TreeGrafter"/>
</dbReference>
<feature type="compositionally biased region" description="Basic and acidic residues" evidence="7">
    <location>
        <begin position="1220"/>
        <end position="1232"/>
    </location>
</feature>
<feature type="region of interest" description="Disordered" evidence="7">
    <location>
        <begin position="902"/>
        <end position="926"/>
    </location>
</feature>
<dbReference type="SUPFAM" id="SSF49899">
    <property type="entry name" value="Concanavalin A-like lectins/glucanases"/>
    <property type="match status" value="2"/>
</dbReference>
<feature type="compositionally biased region" description="Pro residues" evidence="7">
    <location>
        <begin position="1612"/>
        <end position="1621"/>
    </location>
</feature>
<gene>
    <name evidence="9" type="ORF">D9C73_018577</name>
</gene>
<dbReference type="SMART" id="SM00210">
    <property type="entry name" value="TSPN"/>
    <property type="match status" value="1"/>
</dbReference>
<dbReference type="Pfam" id="PF01391">
    <property type="entry name" value="Collagen"/>
    <property type="match status" value="6"/>
</dbReference>
<evidence type="ECO:0000313" key="9">
    <source>
        <dbReference type="EMBL" id="TKS84655.1"/>
    </source>
</evidence>
<evidence type="ECO:0000256" key="7">
    <source>
        <dbReference type="SAM" id="MobiDB-lite"/>
    </source>
</evidence>
<name>A0A4U5VCM7_COLLU</name>
<dbReference type="InterPro" id="IPR000885">
    <property type="entry name" value="Fib_collagen_C"/>
</dbReference>